<dbReference type="InterPro" id="IPR030395">
    <property type="entry name" value="GP_PDE_dom"/>
</dbReference>
<dbReference type="PANTHER" id="PTHR46211">
    <property type="entry name" value="GLYCEROPHOSPHORYL DIESTER PHOSPHODIESTERASE"/>
    <property type="match status" value="1"/>
</dbReference>
<dbReference type="InterPro" id="IPR017946">
    <property type="entry name" value="PLC-like_Pdiesterase_TIM-brl"/>
</dbReference>
<gene>
    <name evidence="2" type="ORF">GCM10025782_09700</name>
</gene>
<name>A0ABP8XX70_9MICO</name>
<reference evidence="3" key="1">
    <citation type="journal article" date="2019" name="Int. J. Syst. Evol. Microbiol.">
        <title>The Global Catalogue of Microorganisms (GCM) 10K type strain sequencing project: providing services to taxonomists for standard genome sequencing and annotation.</title>
        <authorList>
            <consortium name="The Broad Institute Genomics Platform"/>
            <consortium name="The Broad Institute Genome Sequencing Center for Infectious Disease"/>
            <person name="Wu L."/>
            <person name="Ma J."/>
        </authorList>
    </citation>
    <scope>NUCLEOTIDE SEQUENCE [LARGE SCALE GENOMIC DNA]</scope>
    <source>
        <strain evidence="3">JCM 18961</strain>
    </source>
</reference>
<accession>A0ABP8XX70</accession>
<dbReference type="Proteomes" id="UP001500556">
    <property type="component" value="Unassembled WGS sequence"/>
</dbReference>
<keyword evidence="3" id="KW-1185">Reference proteome</keyword>
<dbReference type="PROSITE" id="PS51704">
    <property type="entry name" value="GP_PDE"/>
    <property type="match status" value="1"/>
</dbReference>
<dbReference type="Gene3D" id="3.20.20.190">
    <property type="entry name" value="Phosphatidylinositol (PI) phosphodiesterase"/>
    <property type="match status" value="1"/>
</dbReference>
<sequence length="224" mass="23000">MRLSLDGVLVCSHDAVVTTHLGRELEVSATTASELAARRAGGRLATLREVVSALRAGPAGHLVVEAKPVADQVGAFRTARALAELLVPLSTTTSVTVSSFDPVLLGAVRRLVFGSPLRTALLGHPAESAVAVLRQAAEAGYDEVHLSLKALRAAPHAVRMAHQRGISVAAWTVNGADLAEVAALEVDSVITDDVATARATVERAPALHRAAAVLPVALAGGTAC</sequence>
<dbReference type="CDD" id="cd08556">
    <property type="entry name" value="GDPD"/>
    <property type="match status" value="1"/>
</dbReference>
<organism evidence="2 3">
    <name type="scientific">Pedococcus ginsenosidimutans</name>
    <dbReference type="NCBI Taxonomy" id="490570"/>
    <lineage>
        <taxon>Bacteria</taxon>
        <taxon>Bacillati</taxon>
        <taxon>Actinomycetota</taxon>
        <taxon>Actinomycetes</taxon>
        <taxon>Micrococcales</taxon>
        <taxon>Intrasporangiaceae</taxon>
        <taxon>Pedococcus</taxon>
    </lineage>
</organism>
<evidence type="ECO:0000259" key="1">
    <source>
        <dbReference type="PROSITE" id="PS51704"/>
    </source>
</evidence>
<dbReference type="EMBL" id="BAABLO010000004">
    <property type="protein sequence ID" value="GAA4715237.1"/>
    <property type="molecule type" value="Genomic_DNA"/>
</dbReference>
<evidence type="ECO:0000313" key="3">
    <source>
        <dbReference type="Proteomes" id="UP001500556"/>
    </source>
</evidence>
<comment type="caution">
    <text evidence="2">The sequence shown here is derived from an EMBL/GenBank/DDBJ whole genome shotgun (WGS) entry which is preliminary data.</text>
</comment>
<dbReference type="Pfam" id="PF03009">
    <property type="entry name" value="GDPD"/>
    <property type="match status" value="1"/>
</dbReference>
<dbReference type="PANTHER" id="PTHR46211:SF14">
    <property type="entry name" value="GLYCEROPHOSPHODIESTER PHOSPHODIESTERASE"/>
    <property type="match status" value="1"/>
</dbReference>
<evidence type="ECO:0000313" key="2">
    <source>
        <dbReference type="EMBL" id="GAA4715237.1"/>
    </source>
</evidence>
<proteinExistence type="predicted"/>
<feature type="domain" description="GP-PDE" evidence="1">
    <location>
        <begin position="1"/>
        <end position="201"/>
    </location>
</feature>
<dbReference type="SUPFAM" id="SSF51695">
    <property type="entry name" value="PLC-like phosphodiesterases"/>
    <property type="match status" value="1"/>
</dbReference>
<protein>
    <recommendedName>
        <fullName evidence="1">GP-PDE domain-containing protein</fullName>
    </recommendedName>
</protein>